<dbReference type="GO" id="GO:0005886">
    <property type="term" value="C:plasma membrane"/>
    <property type="evidence" value="ECO:0007669"/>
    <property type="project" value="UniProtKB-SubCell"/>
</dbReference>
<comment type="subcellular location">
    <subcellularLocation>
        <location evidence="1">Cell membrane</location>
        <topology evidence="1">Multi-pass membrane protein</topology>
    </subcellularLocation>
</comment>
<accession>A0A3D9L4Z1</accession>
<feature type="transmembrane region" description="Helical" evidence="8">
    <location>
        <begin position="323"/>
        <end position="343"/>
    </location>
</feature>
<evidence type="ECO:0000256" key="6">
    <source>
        <dbReference type="ARBA" id="ARBA00022989"/>
    </source>
</evidence>
<gene>
    <name evidence="9" type="ORF">C7460_10811</name>
</gene>
<dbReference type="CDD" id="cd06550">
    <property type="entry name" value="TM_ABC_iron-siderophores_like"/>
    <property type="match status" value="1"/>
</dbReference>
<dbReference type="AlphaFoldDB" id="A0A3D9L4Z1"/>
<keyword evidence="7 8" id="KW-0472">Membrane</keyword>
<feature type="transmembrane region" description="Helical" evidence="8">
    <location>
        <begin position="205"/>
        <end position="227"/>
    </location>
</feature>
<feature type="transmembrane region" description="Helical" evidence="8">
    <location>
        <begin position="292"/>
        <end position="311"/>
    </location>
</feature>
<dbReference type="GO" id="GO:0033214">
    <property type="term" value="P:siderophore-iron import into cell"/>
    <property type="evidence" value="ECO:0007669"/>
    <property type="project" value="TreeGrafter"/>
</dbReference>
<keyword evidence="3" id="KW-0813">Transport</keyword>
<keyword evidence="5 8" id="KW-0812">Transmembrane</keyword>
<name>A0A3D9L4Z1_MARFU</name>
<evidence type="ECO:0000256" key="3">
    <source>
        <dbReference type="ARBA" id="ARBA00022448"/>
    </source>
</evidence>
<keyword evidence="4" id="KW-1003">Cell membrane</keyword>
<dbReference type="Pfam" id="PF01032">
    <property type="entry name" value="FecCD"/>
    <property type="match status" value="1"/>
</dbReference>
<evidence type="ECO:0000313" key="9">
    <source>
        <dbReference type="EMBL" id="RED99395.1"/>
    </source>
</evidence>
<dbReference type="Proteomes" id="UP000256779">
    <property type="component" value="Unassembled WGS sequence"/>
</dbReference>
<comment type="caution">
    <text evidence="9">The sequence shown here is derived from an EMBL/GenBank/DDBJ whole genome shotgun (WGS) entry which is preliminary data.</text>
</comment>
<evidence type="ECO:0000256" key="2">
    <source>
        <dbReference type="ARBA" id="ARBA00007935"/>
    </source>
</evidence>
<evidence type="ECO:0000256" key="5">
    <source>
        <dbReference type="ARBA" id="ARBA00022692"/>
    </source>
</evidence>
<reference evidence="9 10" key="1">
    <citation type="submission" date="2018-07" db="EMBL/GenBank/DDBJ databases">
        <title>Genomic Encyclopedia of Type Strains, Phase IV (KMG-IV): sequencing the most valuable type-strain genomes for metagenomic binning, comparative biology and taxonomic classification.</title>
        <authorList>
            <person name="Goeker M."/>
        </authorList>
    </citation>
    <scope>NUCLEOTIDE SEQUENCE [LARGE SCALE GENOMIC DNA]</scope>
    <source>
        <strain evidence="9 10">DSM 4134</strain>
    </source>
</reference>
<feature type="transmembrane region" description="Helical" evidence="8">
    <location>
        <begin position="99"/>
        <end position="121"/>
    </location>
</feature>
<keyword evidence="6 8" id="KW-1133">Transmembrane helix</keyword>
<organism evidence="9 10">
    <name type="scientific">Marinoscillum furvescens DSM 4134</name>
    <dbReference type="NCBI Taxonomy" id="1122208"/>
    <lineage>
        <taxon>Bacteria</taxon>
        <taxon>Pseudomonadati</taxon>
        <taxon>Bacteroidota</taxon>
        <taxon>Cytophagia</taxon>
        <taxon>Cytophagales</taxon>
        <taxon>Reichenbachiellaceae</taxon>
        <taxon>Marinoscillum</taxon>
    </lineage>
</organism>
<dbReference type="SUPFAM" id="SSF81345">
    <property type="entry name" value="ABC transporter involved in vitamin B12 uptake, BtuC"/>
    <property type="match status" value="1"/>
</dbReference>
<evidence type="ECO:0000256" key="1">
    <source>
        <dbReference type="ARBA" id="ARBA00004651"/>
    </source>
</evidence>
<dbReference type="RefSeq" id="WP_115867933.1">
    <property type="nucleotide sequence ID" value="NZ_QREG01000008.1"/>
</dbReference>
<protein>
    <submittedName>
        <fullName evidence="9">Iron complex transport system permease protein</fullName>
    </submittedName>
</protein>
<feature type="transmembrane region" description="Helical" evidence="8">
    <location>
        <begin position="253"/>
        <end position="280"/>
    </location>
</feature>
<dbReference type="EMBL" id="QREG01000008">
    <property type="protein sequence ID" value="RED99395.1"/>
    <property type="molecule type" value="Genomic_DNA"/>
</dbReference>
<feature type="transmembrane region" description="Helical" evidence="8">
    <location>
        <begin position="133"/>
        <end position="155"/>
    </location>
</feature>
<evidence type="ECO:0000256" key="4">
    <source>
        <dbReference type="ARBA" id="ARBA00022475"/>
    </source>
</evidence>
<evidence type="ECO:0000256" key="8">
    <source>
        <dbReference type="SAM" id="Phobius"/>
    </source>
</evidence>
<proteinExistence type="inferred from homology"/>
<dbReference type="Gene3D" id="1.10.3470.10">
    <property type="entry name" value="ABC transporter involved in vitamin B12 uptake, BtuC"/>
    <property type="match status" value="1"/>
</dbReference>
<sequence>MIQDHLDASYAKWSRVLLLLLLALVVCFLLNVSLGSVHITLEALLNYLTFRSTGNNSWNLILSNFRIPKALTALLVGSALGVSGLQMQTLFRNPLAGPYVLGISSGAGLGVALAIFLGFSAGGFLELSGIGRSWLLVIAAAFGSLTVLGIISLAAQRLKDSVTLLIIGLMFGATSGAIVSILQFFSQAENIQAYVIWSFGSLGSLSWTELSVFIPILVLGLSASILLSKPLNTLLLGENYAVSLGLNLKRNRLFIILNTAVLAGTVTAFCGPIAFFGIALPHLTRMLFNTTNHLMLTPLVILFGSILMLIFDGIAQLPGTEITLPINAVTALFGAPFVIYILLKKKTLNYRS</sequence>
<comment type="similarity">
    <text evidence="2">Belongs to the binding-protein-dependent transport system permease family. FecCD subfamily.</text>
</comment>
<dbReference type="GO" id="GO:0022857">
    <property type="term" value="F:transmembrane transporter activity"/>
    <property type="evidence" value="ECO:0007669"/>
    <property type="project" value="InterPro"/>
</dbReference>
<dbReference type="PANTHER" id="PTHR30472:SF41">
    <property type="entry name" value="TRANSPORT SYSTEM PERMEASE PROTEIN"/>
    <property type="match status" value="1"/>
</dbReference>
<dbReference type="InterPro" id="IPR037294">
    <property type="entry name" value="ABC_BtuC-like"/>
</dbReference>
<dbReference type="InterPro" id="IPR000522">
    <property type="entry name" value="ABC_transptr_permease_BtuC"/>
</dbReference>
<keyword evidence="10" id="KW-1185">Reference proteome</keyword>
<evidence type="ECO:0000313" key="10">
    <source>
        <dbReference type="Proteomes" id="UP000256779"/>
    </source>
</evidence>
<dbReference type="PANTHER" id="PTHR30472">
    <property type="entry name" value="FERRIC ENTEROBACTIN TRANSPORT SYSTEM PERMEASE PROTEIN"/>
    <property type="match status" value="1"/>
</dbReference>
<feature type="transmembrane region" description="Helical" evidence="8">
    <location>
        <begin position="162"/>
        <end position="185"/>
    </location>
</feature>
<dbReference type="OrthoDB" id="9811721at2"/>
<evidence type="ECO:0000256" key="7">
    <source>
        <dbReference type="ARBA" id="ARBA00023136"/>
    </source>
</evidence>